<accession>A0A564ZHI2</accession>
<dbReference type="Proteomes" id="UP000334340">
    <property type="component" value="Unassembled WGS sequence"/>
</dbReference>
<protein>
    <submittedName>
        <fullName evidence="1">Uncharacterized protein</fullName>
    </submittedName>
</protein>
<dbReference type="EMBL" id="CABIKM010000017">
    <property type="protein sequence ID" value="VUZ84755.1"/>
    <property type="molecule type" value="Genomic_DNA"/>
</dbReference>
<dbReference type="AlphaFoldDB" id="A0A564ZHI2"/>
<evidence type="ECO:0000313" key="1">
    <source>
        <dbReference type="EMBL" id="VUZ84755.1"/>
    </source>
</evidence>
<keyword evidence="2" id="KW-1185">Reference proteome</keyword>
<reference evidence="1 2" key="1">
    <citation type="submission" date="2019-07" db="EMBL/GenBank/DDBJ databases">
        <authorList>
            <person name="Cremers G."/>
        </authorList>
    </citation>
    <scope>NUCLEOTIDE SEQUENCE [LARGE SCALE GENOMIC DNA]</scope>
</reference>
<evidence type="ECO:0000313" key="2">
    <source>
        <dbReference type="Proteomes" id="UP000334340"/>
    </source>
</evidence>
<sequence>MVRALVMEELDREADKIVTVSGHEATFLLGGPVELIGIRTSFGADLVDADRINAPCAEQLGNLLAEVLVQVEDQGRSGVREGYRSASRACVQASF</sequence>
<organism evidence="1 2">
    <name type="scientific">Candidatus Methylomirabilis lanthanidiphila</name>
    <dbReference type="NCBI Taxonomy" id="2211376"/>
    <lineage>
        <taxon>Bacteria</taxon>
        <taxon>Candidatus Methylomirabilota</taxon>
        <taxon>Candidatus Methylomirabilia</taxon>
        <taxon>Candidatus Methylomirabilales</taxon>
        <taxon>Candidatus Methylomirabilaceae</taxon>
        <taxon>Candidatus Methylomirabilis</taxon>
    </lineage>
</organism>
<proteinExistence type="predicted"/>
<name>A0A564ZHI2_9BACT</name>
<gene>
    <name evidence="1" type="ORF">MELA_01129</name>
</gene>